<evidence type="ECO:0000313" key="3">
    <source>
        <dbReference type="Proteomes" id="UP000540568"/>
    </source>
</evidence>
<reference evidence="2 3" key="1">
    <citation type="submission" date="2020-07" db="EMBL/GenBank/DDBJ databases">
        <title>Sequencing the genomes of 1000 actinobacteria strains.</title>
        <authorList>
            <person name="Klenk H.-P."/>
        </authorList>
    </citation>
    <scope>NUCLEOTIDE SEQUENCE [LARGE SCALE GENOMIC DNA]</scope>
    <source>
        <strain evidence="2 3">DSM 44121</strain>
    </source>
</reference>
<feature type="region of interest" description="Disordered" evidence="1">
    <location>
        <begin position="1"/>
        <end position="49"/>
    </location>
</feature>
<gene>
    <name evidence="2" type="ORF">FHX71_005520</name>
</gene>
<dbReference type="PANTHER" id="PTHR39441:SF1">
    <property type="entry name" value="DUF2252 DOMAIN-CONTAINING PROTEIN"/>
    <property type="match status" value="1"/>
</dbReference>
<dbReference type="AlphaFoldDB" id="A0A7W3PH00"/>
<dbReference type="Pfam" id="PF10009">
    <property type="entry name" value="DUF2252"/>
    <property type="match status" value="1"/>
</dbReference>
<evidence type="ECO:0000256" key="1">
    <source>
        <dbReference type="SAM" id="MobiDB-lite"/>
    </source>
</evidence>
<dbReference type="EMBL" id="JACGWV010000003">
    <property type="protein sequence ID" value="MBA8811513.1"/>
    <property type="molecule type" value="Genomic_DNA"/>
</dbReference>
<dbReference type="Proteomes" id="UP000540568">
    <property type="component" value="Unassembled WGS sequence"/>
</dbReference>
<sequence length="478" mass="52592">MSDVSADTVESRPDEASPSALEPTGPRVRASGRVSANADDGRWARRRAPRRAAAHWSAEAREVRALDRLRAQEPVRDQALLPLRYARMASSPWAYLRGAAAVMAADLAAAPHSGLTVQMCGDAHVLNFGLWASPERQFLFDVRDFDETLPGPFEWDLKRLATSINVLAGTERLGDACAQDAAAAAVAGYRDAMRRYAEMGELDVWYDRITSDVPLRDLTSEFAEAAARTIEKQARKRTHHGVAQRLVSEQDGVRRITLDPMKRVDEGMSHEERIRAYEQVYDTYLASIPAHLRRLVERFTRVDSVRQIVGVGSVGMRVWLHLLEGDSGQQPVFSQIKQATASVYEEFLGPSEFENHGERVVVGQRLMQSASDIFLGYTRVDGTDYYVRQYRDMKIIPSGTEIAGYLPQFAAVCGHALAKSHARSGDPEAIAAYIGKGEAFAAGILGYARAYAAQTSADHADLVAAVADGEVEAAERGW</sequence>
<name>A0A7W3PH00_9MICO</name>
<evidence type="ECO:0000313" key="2">
    <source>
        <dbReference type="EMBL" id="MBA8811513.1"/>
    </source>
</evidence>
<dbReference type="PANTHER" id="PTHR39441">
    <property type="entry name" value="DUF2252 DOMAIN-CONTAINING PROTEIN"/>
    <property type="match status" value="1"/>
</dbReference>
<proteinExistence type="predicted"/>
<comment type="caution">
    <text evidence="2">The sequence shown here is derived from an EMBL/GenBank/DDBJ whole genome shotgun (WGS) entry which is preliminary data.</text>
</comment>
<protein>
    <submittedName>
        <fullName evidence="2">Uncharacterized protein (DUF2252 family)</fullName>
    </submittedName>
</protein>
<dbReference type="RefSeq" id="WP_220490493.1">
    <property type="nucleotide sequence ID" value="NZ_BAAATF010000001.1"/>
</dbReference>
<organism evidence="2 3">
    <name type="scientific">Promicromonospora sukumoe</name>
    <dbReference type="NCBI Taxonomy" id="88382"/>
    <lineage>
        <taxon>Bacteria</taxon>
        <taxon>Bacillati</taxon>
        <taxon>Actinomycetota</taxon>
        <taxon>Actinomycetes</taxon>
        <taxon>Micrococcales</taxon>
        <taxon>Promicromonosporaceae</taxon>
        <taxon>Promicromonospora</taxon>
    </lineage>
</organism>
<dbReference type="InterPro" id="IPR018721">
    <property type="entry name" value="DUF2252"/>
</dbReference>
<keyword evidence="3" id="KW-1185">Reference proteome</keyword>
<accession>A0A7W3PH00</accession>